<name>A0A0A9DW59_ARUDO</name>
<dbReference type="AlphaFoldDB" id="A0A0A9DW59"/>
<organism evidence="1">
    <name type="scientific">Arundo donax</name>
    <name type="common">Giant reed</name>
    <name type="synonym">Donax arundinaceus</name>
    <dbReference type="NCBI Taxonomy" id="35708"/>
    <lineage>
        <taxon>Eukaryota</taxon>
        <taxon>Viridiplantae</taxon>
        <taxon>Streptophyta</taxon>
        <taxon>Embryophyta</taxon>
        <taxon>Tracheophyta</taxon>
        <taxon>Spermatophyta</taxon>
        <taxon>Magnoliopsida</taxon>
        <taxon>Liliopsida</taxon>
        <taxon>Poales</taxon>
        <taxon>Poaceae</taxon>
        <taxon>PACMAD clade</taxon>
        <taxon>Arundinoideae</taxon>
        <taxon>Arundineae</taxon>
        <taxon>Arundo</taxon>
    </lineage>
</organism>
<reference evidence="1" key="1">
    <citation type="submission" date="2014-09" db="EMBL/GenBank/DDBJ databases">
        <authorList>
            <person name="Magalhaes I.L.F."/>
            <person name="Oliveira U."/>
            <person name="Santos F.R."/>
            <person name="Vidigal T.H.D.A."/>
            <person name="Brescovit A.D."/>
            <person name="Santos A.J."/>
        </authorList>
    </citation>
    <scope>NUCLEOTIDE SEQUENCE</scope>
    <source>
        <tissue evidence="1">Shoot tissue taken approximately 20 cm above the soil surface</tissue>
    </source>
</reference>
<protein>
    <submittedName>
        <fullName evidence="1">Uncharacterized protein</fullName>
    </submittedName>
</protein>
<sequence length="94" mass="10640">MMSNNVDTCGSTGDLFADTSALLDLDDLELFGNDLESILESEQDCQMEEQQNCQVDPPLTIQDYYDCPQLEQDCQMEVQQNYKSPQYADVITEA</sequence>
<accession>A0A0A9DW59</accession>
<reference evidence="1" key="2">
    <citation type="journal article" date="2015" name="Data Brief">
        <title>Shoot transcriptome of the giant reed, Arundo donax.</title>
        <authorList>
            <person name="Barrero R.A."/>
            <person name="Guerrero F.D."/>
            <person name="Moolhuijzen P."/>
            <person name="Goolsby J.A."/>
            <person name="Tidwell J."/>
            <person name="Bellgard S.E."/>
            <person name="Bellgard M.I."/>
        </authorList>
    </citation>
    <scope>NUCLEOTIDE SEQUENCE</scope>
    <source>
        <tissue evidence="1">Shoot tissue taken approximately 20 cm above the soil surface</tissue>
    </source>
</reference>
<evidence type="ECO:0000313" key="1">
    <source>
        <dbReference type="EMBL" id="JAD92799.1"/>
    </source>
</evidence>
<dbReference type="EMBL" id="GBRH01205096">
    <property type="protein sequence ID" value="JAD92799.1"/>
    <property type="molecule type" value="Transcribed_RNA"/>
</dbReference>
<proteinExistence type="predicted"/>